<evidence type="ECO:0000256" key="4">
    <source>
        <dbReference type="ARBA" id="ARBA00022475"/>
    </source>
</evidence>
<keyword evidence="7 12" id="KW-0812">Transmembrane</keyword>
<dbReference type="SMART" id="SM00388">
    <property type="entry name" value="HisKA"/>
    <property type="match status" value="1"/>
</dbReference>
<comment type="subcellular location">
    <subcellularLocation>
        <location evidence="2">Cell membrane</location>
        <topology evidence="2">Multi-pass membrane protein</topology>
    </subcellularLocation>
</comment>
<dbReference type="PANTHER" id="PTHR43711:SF26">
    <property type="entry name" value="SENSOR HISTIDINE KINASE RCSC"/>
    <property type="match status" value="1"/>
</dbReference>
<dbReference type="PROSITE" id="PS50109">
    <property type="entry name" value="HIS_KIN"/>
    <property type="match status" value="1"/>
</dbReference>
<keyword evidence="8" id="KW-0418">Kinase</keyword>
<keyword evidence="5" id="KW-0597">Phosphoprotein</keyword>
<evidence type="ECO:0000256" key="10">
    <source>
        <dbReference type="ARBA" id="ARBA00023012"/>
    </source>
</evidence>
<evidence type="ECO:0000259" key="13">
    <source>
        <dbReference type="PROSITE" id="PS50109"/>
    </source>
</evidence>
<evidence type="ECO:0000256" key="9">
    <source>
        <dbReference type="ARBA" id="ARBA00022989"/>
    </source>
</evidence>
<keyword evidence="15" id="KW-1185">Reference proteome</keyword>
<dbReference type="GO" id="GO:0005524">
    <property type="term" value="F:ATP binding"/>
    <property type="evidence" value="ECO:0007669"/>
    <property type="project" value="UniProtKB-KW"/>
</dbReference>
<dbReference type="InterPro" id="IPR036890">
    <property type="entry name" value="HATPase_C_sf"/>
</dbReference>
<evidence type="ECO:0000256" key="11">
    <source>
        <dbReference type="ARBA" id="ARBA00023136"/>
    </source>
</evidence>
<evidence type="ECO:0000313" key="14">
    <source>
        <dbReference type="EMBL" id="MDY0873988.1"/>
    </source>
</evidence>
<dbReference type="Gene3D" id="1.10.287.130">
    <property type="match status" value="1"/>
</dbReference>
<evidence type="ECO:0000256" key="3">
    <source>
        <dbReference type="ARBA" id="ARBA00012438"/>
    </source>
</evidence>
<dbReference type="PRINTS" id="PR00344">
    <property type="entry name" value="BCTRLSENSOR"/>
</dbReference>
<dbReference type="Proteomes" id="UP001271769">
    <property type="component" value="Unassembled WGS sequence"/>
</dbReference>
<feature type="transmembrane region" description="Helical" evidence="12">
    <location>
        <begin position="48"/>
        <end position="68"/>
    </location>
</feature>
<dbReference type="PANTHER" id="PTHR43711">
    <property type="entry name" value="TWO-COMPONENT HISTIDINE KINASE"/>
    <property type="match status" value="1"/>
</dbReference>
<evidence type="ECO:0000256" key="7">
    <source>
        <dbReference type="ARBA" id="ARBA00022692"/>
    </source>
</evidence>
<dbReference type="SMART" id="SM00387">
    <property type="entry name" value="HATPase_c"/>
    <property type="match status" value="1"/>
</dbReference>
<keyword evidence="14" id="KW-0547">Nucleotide-binding</keyword>
<evidence type="ECO:0000256" key="12">
    <source>
        <dbReference type="SAM" id="Phobius"/>
    </source>
</evidence>
<comment type="caution">
    <text evidence="14">The sequence shown here is derived from an EMBL/GenBank/DDBJ whole genome shotgun (WGS) entry which is preliminary data.</text>
</comment>
<dbReference type="CDD" id="cd00082">
    <property type="entry name" value="HisKA"/>
    <property type="match status" value="1"/>
</dbReference>
<dbReference type="InterPro" id="IPR005467">
    <property type="entry name" value="His_kinase_dom"/>
</dbReference>
<keyword evidence="4" id="KW-1003">Cell membrane</keyword>
<dbReference type="SUPFAM" id="SSF55874">
    <property type="entry name" value="ATPase domain of HSP90 chaperone/DNA topoisomerase II/histidine kinase"/>
    <property type="match status" value="1"/>
</dbReference>
<dbReference type="InterPro" id="IPR007895">
    <property type="entry name" value="MASE1"/>
</dbReference>
<keyword evidence="11 12" id="KW-0472">Membrane</keyword>
<accession>A0ABU5E391</accession>
<keyword evidence="6" id="KW-0808">Transferase</keyword>
<feature type="domain" description="Histidine kinase" evidence="13">
    <location>
        <begin position="346"/>
        <end position="565"/>
    </location>
</feature>
<dbReference type="InterPro" id="IPR003661">
    <property type="entry name" value="HisK_dim/P_dom"/>
</dbReference>
<dbReference type="InterPro" id="IPR003594">
    <property type="entry name" value="HATPase_dom"/>
</dbReference>
<feature type="transmembrane region" description="Helical" evidence="12">
    <location>
        <begin position="189"/>
        <end position="209"/>
    </location>
</feature>
<feature type="transmembrane region" description="Helical" evidence="12">
    <location>
        <begin position="106"/>
        <end position="131"/>
    </location>
</feature>
<evidence type="ECO:0000256" key="2">
    <source>
        <dbReference type="ARBA" id="ARBA00004651"/>
    </source>
</evidence>
<proteinExistence type="predicted"/>
<dbReference type="Pfam" id="PF05231">
    <property type="entry name" value="MASE1"/>
    <property type="match status" value="1"/>
</dbReference>
<dbReference type="Pfam" id="PF02518">
    <property type="entry name" value="HATPase_c"/>
    <property type="match status" value="1"/>
</dbReference>
<evidence type="ECO:0000256" key="6">
    <source>
        <dbReference type="ARBA" id="ARBA00022679"/>
    </source>
</evidence>
<feature type="transmembrane region" description="Helical" evidence="12">
    <location>
        <begin position="75"/>
        <end position="94"/>
    </location>
</feature>
<evidence type="ECO:0000256" key="5">
    <source>
        <dbReference type="ARBA" id="ARBA00022553"/>
    </source>
</evidence>
<keyword evidence="14" id="KW-0067">ATP-binding</keyword>
<name>A0ABU5E391_9PROT</name>
<gene>
    <name evidence="14" type="ORF">SMD31_18750</name>
</gene>
<sequence>MSIISMSAAGTDLPSPTQRFDVAQLASPPAAHWLRADGGFMPRLGGNLAAAALYFLLGLAVGHYFAAYGLFPAPIWLPSSVAVVAAILGGWRFLPGLFLGSFLINYGYFGSSLPVAALISLTNAAGPILATQAMRRWCPQDRLFSTFTGVVAFILCAVLLHPAITATGGTLALNIHGGWDITAMTRTWVSWWLCDSGGTLAFAPCLLMWLGGEKSPDEAGRPLTRQSRLVWIAVAVIVIGLFVAPPAPIALFATLPFLLVVPLSWIALNTSLRAAYTLVSLASVIAMAATAAGQGPFHAPTMINPLQMAGELIVLLTMTVLTIVALFRERRAAEAISRSKSMLLATASHDLRTPLNAILGFADLMRLSSRQALTPELVREYANDIHASGALLLGLIDEILDHAKIEAGKREIEPRLLDASAIAGACLDLLNGRAAAKNVSLSVKTLGAGALHADELALRQILLNLLSNAVKFTEAGGAVEIRLSLLGDGAGIVEVTDSGIGMSEAELEQVLQPFGQAGSNRHRESGTGLGLNIVVRLVELHGGRFSITSAPAKGTTVRISFPVAPDAF</sequence>
<keyword evidence="9 12" id="KW-1133">Transmembrane helix</keyword>
<feature type="transmembrane region" description="Helical" evidence="12">
    <location>
        <begin position="306"/>
        <end position="327"/>
    </location>
</feature>
<dbReference type="EC" id="2.7.13.3" evidence="3"/>
<dbReference type="CDD" id="cd16922">
    <property type="entry name" value="HATPase_EvgS-ArcB-TorS-like"/>
    <property type="match status" value="1"/>
</dbReference>
<dbReference type="RefSeq" id="WP_320502455.1">
    <property type="nucleotide sequence ID" value="NZ_JAXCLX010000003.1"/>
</dbReference>
<dbReference type="EMBL" id="JAXCLX010000003">
    <property type="protein sequence ID" value="MDY0873988.1"/>
    <property type="molecule type" value="Genomic_DNA"/>
</dbReference>
<dbReference type="Pfam" id="PF00512">
    <property type="entry name" value="HisKA"/>
    <property type="match status" value="1"/>
</dbReference>
<feature type="transmembrane region" description="Helical" evidence="12">
    <location>
        <begin position="229"/>
        <end position="244"/>
    </location>
</feature>
<protein>
    <recommendedName>
        <fullName evidence="3">histidine kinase</fullName>
        <ecNumber evidence="3">2.7.13.3</ecNumber>
    </recommendedName>
</protein>
<dbReference type="InterPro" id="IPR004358">
    <property type="entry name" value="Sig_transdc_His_kin-like_C"/>
</dbReference>
<comment type="catalytic activity">
    <reaction evidence="1">
        <text>ATP + protein L-histidine = ADP + protein N-phospho-L-histidine.</text>
        <dbReference type="EC" id="2.7.13.3"/>
    </reaction>
</comment>
<feature type="transmembrane region" description="Helical" evidence="12">
    <location>
        <begin position="143"/>
        <end position="164"/>
    </location>
</feature>
<evidence type="ECO:0000313" key="15">
    <source>
        <dbReference type="Proteomes" id="UP001271769"/>
    </source>
</evidence>
<evidence type="ECO:0000256" key="8">
    <source>
        <dbReference type="ARBA" id="ARBA00022777"/>
    </source>
</evidence>
<dbReference type="Gene3D" id="3.30.565.10">
    <property type="entry name" value="Histidine kinase-like ATPase, C-terminal domain"/>
    <property type="match status" value="1"/>
</dbReference>
<evidence type="ECO:0000256" key="1">
    <source>
        <dbReference type="ARBA" id="ARBA00000085"/>
    </source>
</evidence>
<keyword evidence="10" id="KW-0902">Two-component regulatory system</keyword>
<dbReference type="InterPro" id="IPR050736">
    <property type="entry name" value="Sensor_HK_Regulatory"/>
</dbReference>
<dbReference type="SUPFAM" id="SSF47384">
    <property type="entry name" value="Homodimeric domain of signal transducing histidine kinase"/>
    <property type="match status" value="1"/>
</dbReference>
<feature type="transmembrane region" description="Helical" evidence="12">
    <location>
        <begin position="275"/>
        <end position="294"/>
    </location>
</feature>
<reference evidence="14 15" key="1">
    <citation type="journal article" date="2013" name="Antonie Van Leeuwenhoek">
        <title>Dongia rigui sp. nov., isolated from freshwater of a large wetland in Korea.</title>
        <authorList>
            <person name="Baik K.S."/>
            <person name="Hwang Y.M."/>
            <person name="Choi J.S."/>
            <person name="Kwon J."/>
            <person name="Seong C.N."/>
        </authorList>
    </citation>
    <scope>NUCLEOTIDE SEQUENCE [LARGE SCALE GENOMIC DNA]</scope>
    <source>
        <strain evidence="14 15">04SU4-P</strain>
    </source>
</reference>
<organism evidence="14 15">
    <name type="scientific">Dongia rigui</name>
    <dbReference type="NCBI Taxonomy" id="940149"/>
    <lineage>
        <taxon>Bacteria</taxon>
        <taxon>Pseudomonadati</taxon>
        <taxon>Pseudomonadota</taxon>
        <taxon>Alphaproteobacteria</taxon>
        <taxon>Rhodospirillales</taxon>
        <taxon>Dongiaceae</taxon>
        <taxon>Dongia</taxon>
    </lineage>
</organism>
<dbReference type="InterPro" id="IPR036097">
    <property type="entry name" value="HisK_dim/P_sf"/>
</dbReference>